<dbReference type="Proteomes" id="UP001159428">
    <property type="component" value="Unassembled WGS sequence"/>
</dbReference>
<name>A0AAU9Y555_9CNID</name>
<gene>
    <name evidence="1" type="ORF">PMEA_00005356</name>
</gene>
<reference evidence="1 2" key="1">
    <citation type="submission" date="2022-05" db="EMBL/GenBank/DDBJ databases">
        <authorList>
            <consortium name="Genoscope - CEA"/>
            <person name="William W."/>
        </authorList>
    </citation>
    <scope>NUCLEOTIDE SEQUENCE [LARGE SCALE GENOMIC DNA]</scope>
</reference>
<organism evidence="1 2">
    <name type="scientific">Pocillopora meandrina</name>
    <dbReference type="NCBI Taxonomy" id="46732"/>
    <lineage>
        <taxon>Eukaryota</taxon>
        <taxon>Metazoa</taxon>
        <taxon>Cnidaria</taxon>
        <taxon>Anthozoa</taxon>
        <taxon>Hexacorallia</taxon>
        <taxon>Scleractinia</taxon>
        <taxon>Astrocoeniina</taxon>
        <taxon>Pocilloporidae</taxon>
        <taxon>Pocillopora</taxon>
    </lineage>
</organism>
<accession>A0AAU9Y555</accession>
<dbReference type="AlphaFoldDB" id="A0AAU9Y555"/>
<evidence type="ECO:0000313" key="2">
    <source>
        <dbReference type="Proteomes" id="UP001159428"/>
    </source>
</evidence>
<dbReference type="EMBL" id="CALNXJ010000138">
    <property type="protein sequence ID" value="CAH3166620.1"/>
    <property type="molecule type" value="Genomic_DNA"/>
</dbReference>
<keyword evidence="2" id="KW-1185">Reference proteome</keyword>
<protein>
    <submittedName>
        <fullName evidence="1">Uncharacterized protein</fullName>
    </submittedName>
</protein>
<comment type="caution">
    <text evidence="1">The sequence shown here is derived from an EMBL/GenBank/DDBJ whole genome shotgun (WGS) entry which is preliminary data.</text>
</comment>
<proteinExistence type="predicted"/>
<sequence length="79" mass="8716">MKCLSVEADISTIIVQQGNVEWWLPPENAKSGQINLRCTWFTLTAKPEDLSSPDQAIIGEEMLVTAALFVKLDSAKNLP</sequence>
<evidence type="ECO:0000313" key="1">
    <source>
        <dbReference type="EMBL" id="CAH3166620.1"/>
    </source>
</evidence>